<protein>
    <submittedName>
        <fullName evidence="2">Arylsulfatase</fullName>
        <ecNumber evidence="2">3.1.6.1</ecNumber>
    </submittedName>
</protein>
<dbReference type="SUPFAM" id="SSF53649">
    <property type="entry name" value="Alkaline phosphatase-like"/>
    <property type="match status" value="1"/>
</dbReference>
<dbReference type="EMBL" id="CP010904">
    <property type="protein sequence ID" value="AKJ64615.1"/>
    <property type="molecule type" value="Genomic_DNA"/>
</dbReference>
<reference evidence="3" key="1">
    <citation type="submission" date="2015-02" db="EMBL/GenBank/DDBJ databases">
        <title>Description and complete genome sequence of the first cultured representative of the subdivision 5 of the Verrucomicrobia phylum.</title>
        <authorList>
            <person name="Spring S."/>
            <person name="Bunk B."/>
            <person name="Sproer C."/>
            <person name="Klenk H.-P."/>
        </authorList>
    </citation>
    <scope>NUCLEOTIDE SEQUENCE [LARGE SCALE GENOMIC DNA]</scope>
    <source>
        <strain evidence="3">L21-Fru-AB</strain>
    </source>
</reference>
<evidence type="ECO:0000259" key="1">
    <source>
        <dbReference type="Pfam" id="PF00884"/>
    </source>
</evidence>
<proteinExistence type="predicted"/>
<dbReference type="PATRIC" id="fig|1609981.3.peg.1418"/>
<dbReference type="PANTHER" id="PTHR43751:SF1">
    <property type="entry name" value="SULFATASE ATSG-RELATED"/>
    <property type="match status" value="1"/>
</dbReference>
<organism evidence="2 3">
    <name type="scientific">Kiritimatiella glycovorans</name>
    <dbReference type="NCBI Taxonomy" id="1307763"/>
    <lineage>
        <taxon>Bacteria</taxon>
        <taxon>Pseudomonadati</taxon>
        <taxon>Kiritimatiellota</taxon>
        <taxon>Kiritimatiellia</taxon>
        <taxon>Kiritimatiellales</taxon>
        <taxon>Kiritimatiellaceae</taxon>
        <taxon>Kiritimatiella</taxon>
    </lineage>
</organism>
<reference evidence="2 3" key="2">
    <citation type="journal article" date="2016" name="ISME J.">
        <title>Characterization of the first cultured representative of Verrucomicrobia subdivision 5 indicates the proposal of a novel phylum.</title>
        <authorList>
            <person name="Spring S."/>
            <person name="Bunk B."/>
            <person name="Sproer C."/>
            <person name="Schumann P."/>
            <person name="Rohde M."/>
            <person name="Tindall B.J."/>
            <person name="Klenk H.P."/>
        </authorList>
    </citation>
    <scope>NUCLEOTIDE SEQUENCE [LARGE SCALE GENOMIC DNA]</scope>
    <source>
        <strain evidence="2 3">L21-Fru-AB</strain>
    </source>
</reference>
<dbReference type="GO" id="GO:0004065">
    <property type="term" value="F:arylsulfatase activity"/>
    <property type="evidence" value="ECO:0007669"/>
    <property type="project" value="UniProtKB-EC"/>
</dbReference>
<feature type="domain" description="Sulfatase N-terminal" evidence="1">
    <location>
        <begin position="7"/>
        <end position="292"/>
    </location>
</feature>
<keyword evidence="2" id="KW-0378">Hydrolase</keyword>
<dbReference type="RefSeq" id="WP_052881928.1">
    <property type="nucleotide sequence ID" value="NZ_CP010904.1"/>
</dbReference>
<accession>A0A0G3EIH4</accession>
<dbReference type="AlphaFoldDB" id="A0A0G3EIH4"/>
<dbReference type="KEGG" id="vbl:L21SP4_01367"/>
<dbReference type="Pfam" id="PF00884">
    <property type="entry name" value="Sulfatase"/>
    <property type="match status" value="1"/>
</dbReference>
<keyword evidence="3" id="KW-1185">Reference proteome</keyword>
<dbReference type="InterPro" id="IPR017850">
    <property type="entry name" value="Alkaline_phosphatase_core_sf"/>
</dbReference>
<dbReference type="Gene3D" id="3.40.720.10">
    <property type="entry name" value="Alkaline Phosphatase, subunit A"/>
    <property type="match status" value="1"/>
</dbReference>
<sequence>MNKTDRPNILLAIADDASHMSACGDRFLTTPGFDRVAREGVRFTAAFTTNPKCAPSRASLLTGRHTWQLEEACNHFSLFPDRFAVYPDLLEAAGYHIGFTGKGWAPGNYEAGGFSHNPAGHEWNARTLTPPADSMISSTDYTANFEAFLSARPEGAPFCFWYGGREPHRAYVPGEGRRGGKDPDTVEVPPYLPDDAAVREDLCDYAYEIEWFDAHLVNMMRILEDRGELDRTLVIVTSDNGMPFPRVKGQMYDYDFRMPLAIRGPDVAKPGRVADDLVSFIDFAPTILDAAGLPPHEQMRGRSLMPLLRSGRGGAVGGDRTRAYMGRELHDLGREGDVGYPVRCIRTPRYLYVRNYHPERWPAGNPETLFTNCDGSPTKDRVIELHETGVTSFYYALAFGKRPAEELYDIVEDPSCMTDLAARPEYAGLKEQLRTELEDELRETGDPRVFGNGDIFDRYPTYNPTSSTWKRWMDGTFEISDHLKY</sequence>
<dbReference type="PANTHER" id="PTHR43751">
    <property type="entry name" value="SULFATASE"/>
    <property type="match status" value="1"/>
</dbReference>
<name>A0A0G3EIH4_9BACT</name>
<dbReference type="InterPro" id="IPR000917">
    <property type="entry name" value="Sulfatase_N"/>
</dbReference>
<evidence type="ECO:0000313" key="3">
    <source>
        <dbReference type="Proteomes" id="UP000035268"/>
    </source>
</evidence>
<dbReference type="CDD" id="cd16027">
    <property type="entry name" value="SGSH"/>
    <property type="match status" value="1"/>
</dbReference>
<evidence type="ECO:0000313" key="2">
    <source>
        <dbReference type="EMBL" id="AKJ64615.1"/>
    </source>
</evidence>
<dbReference type="EC" id="3.1.6.1" evidence="2"/>
<gene>
    <name evidence="2" type="ORF">L21SP4_01367</name>
</gene>
<dbReference type="Proteomes" id="UP000035268">
    <property type="component" value="Chromosome"/>
</dbReference>
<dbReference type="STRING" id="1307763.L21SP4_01367"/>
<dbReference type="InterPro" id="IPR052701">
    <property type="entry name" value="GAG_Ulvan_Degrading_Sulfatases"/>
</dbReference>
<dbReference type="OrthoDB" id="9762324at2"/>